<keyword evidence="5" id="KW-1185">Reference proteome</keyword>
<dbReference type="GO" id="GO:0043755">
    <property type="term" value="F:alpha-ribazole phosphatase activity"/>
    <property type="evidence" value="ECO:0007669"/>
    <property type="project" value="UniProtKB-UniRule"/>
</dbReference>
<dbReference type="NCBIfam" id="TIGR03162">
    <property type="entry name" value="ribazole_cobC"/>
    <property type="match status" value="1"/>
</dbReference>
<dbReference type="EC" id="3.1.3.73" evidence="1"/>
<evidence type="ECO:0000256" key="1">
    <source>
        <dbReference type="NCBIfam" id="TIGR03162"/>
    </source>
</evidence>
<dbReference type="PROSITE" id="PS00175">
    <property type="entry name" value="PG_MUTASE"/>
    <property type="match status" value="1"/>
</dbReference>
<dbReference type="PANTHER" id="PTHR48100:SF59">
    <property type="entry name" value="ADENOSYLCOBALAMIN_ALPHA-RIBAZOLE PHOSPHATASE"/>
    <property type="match status" value="1"/>
</dbReference>
<name>E3H611_ILYPC</name>
<dbReference type="InterPro" id="IPR017578">
    <property type="entry name" value="Ribazole_CobC"/>
</dbReference>
<evidence type="ECO:0000313" key="4">
    <source>
        <dbReference type="EMBL" id="ADO82301.1"/>
    </source>
</evidence>
<reference evidence="4 5" key="1">
    <citation type="journal article" date="2010" name="Stand. Genomic Sci.">
        <title>Complete genome sequence of Ilyobacter polytropus type strain (CuHbu1).</title>
        <authorList>
            <person name="Sikorski J."/>
            <person name="Chertkov O."/>
            <person name="Lapidus A."/>
            <person name="Nolan M."/>
            <person name="Lucas S."/>
            <person name="Del Rio T.G."/>
            <person name="Tice H."/>
            <person name="Cheng J.F."/>
            <person name="Tapia R."/>
            <person name="Han C."/>
            <person name="Goodwin L."/>
            <person name="Pitluck S."/>
            <person name="Liolios K."/>
            <person name="Ivanova N."/>
            <person name="Mavromatis K."/>
            <person name="Mikhailova N."/>
            <person name="Pati A."/>
            <person name="Chen A."/>
            <person name="Palaniappan K."/>
            <person name="Land M."/>
            <person name="Hauser L."/>
            <person name="Chang Y.J."/>
            <person name="Jeffries C.D."/>
            <person name="Brambilla E."/>
            <person name="Yasawong M."/>
            <person name="Rohde M."/>
            <person name="Pukall R."/>
            <person name="Spring S."/>
            <person name="Goker M."/>
            <person name="Woyke T."/>
            <person name="Bristow J."/>
            <person name="Eisen J.A."/>
            <person name="Markowitz V."/>
            <person name="Hugenholtz P."/>
            <person name="Kyrpides N.C."/>
            <person name="Klenk H.P."/>
        </authorList>
    </citation>
    <scope>NUCLEOTIDE SEQUENCE [LARGE SCALE GENOMIC DNA]</scope>
    <source>
        <strain evidence="5">ATCC 51220 / DSM 2926 / LMG 16218 / CuHBu1</strain>
    </source>
</reference>
<dbReference type="PIRSF" id="PIRSF000709">
    <property type="entry name" value="6PFK_2-Ptase"/>
    <property type="match status" value="1"/>
</dbReference>
<dbReference type="eggNOG" id="COG0406">
    <property type="taxonomic scope" value="Bacteria"/>
</dbReference>
<accession>E3H611</accession>
<dbReference type="InterPro" id="IPR029033">
    <property type="entry name" value="His_PPase_superfam"/>
</dbReference>
<dbReference type="InterPro" id="IPR001345">
    <property type="entry name" value="PG/BPGM_mutase_AS"/>
</dbReference>
<dbReference type="EMBL" id="CP002281">
    <property type="protein sequence ID" value="ADO82301.1"/>
    <property type="molecule type" value="Genomic_DNA"/>
</dbReference>
<sequence length="196" mass="22676">MGKVILVRHGESEMNRDGLFFGWLDPKLTEKGIKQAHNAKSVIQSFEYDEIYSSDLSRARETADIVNYQGLPVKLSQELREINFGIFEGLTYKEIKEKYPDEVKLWREKWQEYDYENGENVTQLQRRAVEFLKSLDKEKKDIVVVTHWGVINCILSYYITGGLEGYWKFALDTGGVSILEFREGFPVLHGLNIGGK</sequence>
<evidence type="ECO:0000256" key="2">
    <source>
        <dbReference type="PIRSR" id="PIRSR613078-1"/>
    </source>
</evidence>
<feature type="active site" description="Proton donor/acceptor" evidence="2">
    <location>
        <position position="81"/>
    </location>
</feature>
<dbReference type="RefSeq" id="WP_013386971.1">
    <property type="nucleotide sequence ID" value="NC_014632.1"/>
</dbReference>
<dbReference type="PANTHER" id="PTHR48100">
    <property type="entry name" value="BROAD-SPECIFICITY PHOSPHATASE YOR283W-RELATED"/>
    <property type="match status" value="1"/>
</dbReference>
<dbReference type="InterPro" id="IPR013078">
    <property type="entry name" value="His_Pase_superF_clade-1"/>
</dbReference>
<feature type="binding site" evidence="3">
    <location>
        <position position="58"/>
    </location>
    <ligand>
        <name>substrate</name>
    </ligand>
</feature>
<dbReference type="STRING" id="572544.Ilyop_0513"/>
<dbReference type="GO" id="GO:0009236">
    <property type="term" value="P:cobalamin biosynthetic process"/>
    <property type="evidence" value="ECO:0007669"/>
    <property type="project" value="UniProtKB-UniRule"/>
</dbReference>
<proteinExistence type="predicted"/>
<dbReference type="HOGENOM" id="CLU_033323_8_4_0"/>
<evidence type="ECO:0000313" key="5">
    <source>
        <dbReference type="Proteomes" id="UP000006875"/>
    </source>
</evidence>
<feature type="binding site" evidence="3">
    <location>
        <begin position="8"/>
        <end position="15"/>
    </location>
    <ligand>
        <name>substrate</name>
    </ligand>
</feature>
<organism evidence="4 5">
    <name type="scientific">Ilyobacter polytropus (strain ATCC 51220 / DSM 2926 / LMG 16218 / CuHBu1)</name>
    <dbReference type="NCBI Taxonomy" id="572544"/>
    <lineage>
        <taxon>Bacteria</taxon>
        <taxon>Fusobacteriati</taxon>
        <taxon>Fusobacteriota</taxon>
        <taxon>Fusobacteriia</taxon>
        <taxon>Fusobacteriales</taxon>
        <taxon>Fusobacteriaceae</taxon>
        <taxon>Ilyobacter</taxon>
    </lineage>
</organism>
<dbReference type="CDD" id="cd07067">
    <property type="entry name" value="HP_PGM_like"/>
    <property type="match status" value="1"/>
</dbReference>
<dbReference type="OrthoDB" id="7925971at2"/>
<dbReference type="SUPFAM" id="SSF53254">
    <property type="entry name" value="Phosphoglycerate mutase-like"/>
    <property type="match status" value="1"/>
</dbReference>
<evidence type="ECO:0000256" key="3">
    <source>
        <dbReference type="PIRSR" id="PIRSR613078-2"/>
    </source>
</evidence>
<dbReference type="KEGG" id="ipo:Ilyop_0513"/>
<feature type="active site" description="Tele-phosphohistidine intermediate" evidence="2">
    <location>
        <position position="9"/>
    </location>
</feature>
<dbReference type="Pfam" id="PF00300">
    <property type="entry name" value="His_Phos_1"/>
    <property type="match status" value="1"/>
</dbReference>
<dbReference type="InterPro" id="IPR050275">
    <property type="entry name" value="PGM_Phosphatase"/>
</dbReference>
<dbReference type="GO" id="GO:0005737">
    <property type="term" value="C:cytoplasm"/>
    <property type="evidence" value="ECO:0007669"/>
    <property type="project" value="TreeGrafter"/>
</dbReference>
<dbReference type="Proteomes" id="UP000006875">
    <property type="component" value="Chromosome"/>
</dbReference>
<gene>
    <name evidence="4" type="ordered locus">Ilyop_0513</name>
</gene>
<protein>
    <recommendedName>
        <fullName evidence="1">Alpha-ribazole phosphatase</fullName>
        <ecNumber evidence="1">3.1.3.73</ecNumber>
    </recommendedName>
</protein>
<dbReference type="SMART" id="SM00855">
    <property type="entry name" value="PGAM"/>
    <property type="match status" value="1"/>
</dbReference>
<dbReference type="Gene3D" id="3.40.50.1240">
    <property type="entry name" value="Phosphoglycerate mutase-like"/>
    <property type="match status" value="1"/>
</dbReference>
<dbReference type="AlphaFoldDB" id="E3H611"/>